<comment type="similarity">
    <text evidence="6">Belongs to the PMEI family.</text>
</comment>
<evidence type="ECO:0000256" key="3">
    <source>
        <dbReference type="ARBA" id="ARBA00022525"/>
    </source>
</evidence>
<dbReference type="AlphaFoldDB" id="A0A9P1EEB5"/>
<dbReference type="PANTHER" id="PTHR31080:SF87">
    <property type="entry name" value="PECTINESTERASE INHIBITOR 7"/>
    <property type="match status" value="1"/>
</dbReference>
<keyword evidence="3" id="KW-0964">Secreted</keyword>
<protein>
    <recommendedName>
        <fullName evidence="8">Pectinesterase inhibitor domain-containing protein</fullName>
    </recommendedName>
</protein>
<accession>A0A9P1EEB5</accession>
<dbReference type="FunFam" id="1.20.140.40:FF:000006">
    <property type="entry name" value="Pectinesterase inhibitor 3"/>
    <property type="match status" value="1"/>
</dbReference>
<keyword evidence="4 7" id="KW-0732">Signal</keyword>
<gene>
    <name evidence="9" type="ORF">CEURO_LOCUS14101</name>
</gene>
<evidence type="ECO:0000256" key="2">
    <source>
        <dbReference type="ARBA" id="ARBA00022523"/>
    </source>
</evidence>
<evidence type="ECO:0000256" key="1">
    <source>
        <dbReference type="ARBA" id="ARBA00004271"/>
    </source>
</evidence>
<feature type="signal peptide" evidence="7">
    <location>
        <begin position="1"/>
        <end position="26"/>
    </location>
</feature>
<proteinExistence type="inferred from homology"/>
<evidence type="ECO:0000313" key="9">
    <source>
        <dbReference type="EMBL" id="CAH9097976.1"/>
    </source>
</evidence>
<dbReference type="Gene3D" id="1.20.140.40">
    <property type="entry name" value="Invertase/pectin methylesterase inhibitor family protein"/>
    <property type="match status" value="1"/>
</dbReference>
<dbReference type="Proteomes" id="UP001152484">
    <property type="component" value="Unassembled WGS sequence"/>
</dbReference>
<dbReference type="EMBL" id="CAMAPE010000035">
    <property type="protein sequence ID" value="CAH9097976.1"/>
    <property type="molecule type" value="Genomic_DNA"/>
</dbReference>
<dbReference type="NCBIfam" id="TIGR01614">
    <property type="entry name" value="PME_inhib"/>
    <property type="match status" value="1"/>
</dbReference>
<keyword evidence="2" id="KW-0052">Apoplast</keyword>
<comment type="caution">
    <text evidence="9">The sequence shown here is derived from an EMBL/GenBank/DDBJ whole genome shotgun (WGS) entry which is preliminary data.</text>
</comment>
<dbReference type="InterPro" id="IPR035513">
    <property type="entry name" value="Invertase/methylesterase_inhib"/>
</dbReference>
<feature type="chain" id="PRO_5040257052" description="Pectinesterase inhibitor domain-containing protein" evidence="7">
    <location>
        <begin position="27"/>
        <end position="196"/>
    </location>
</feature>
<dbReference type="InterPro" id="IPR006501">
    <property type="entry name" value="Pectinesterase_inhib_dom"/>
</dbReference>
<evidence type="ECO:0000313" key="10">
    <source>
        <dbReference type="Proteomes" id="UP001152484"/>
    </source>
</evidence>
<feature type="domain" description="Pectinesterase inhibitor" evidence="8">
    <location>
        <begin position="29"/>
        <end position="187"/>
    </location>
</feature>
<evidence type="ECO:0000256" key="6">
    <source>
        <dbReference type="ARBA" id="ARBA00038471"/>
    </source>
</evidence>
<organism evidence="9 10">
    <name type="scientific">Cuscuta europaea</name>
    <name type="common">European dodder</name>
    <dbReference type="NCBI Taxonomy" id="41803"/>
    <lineage>
        <taxon>Eukaryota</taxon>
        <taxon>Viridiplantae</taxon>
        <taxon>Streptophyta</taxon>
        <taxon>Embryophyta</taxon>
        <taxon>Tracheophyta</taxon>
        <taxon>Spermatophyta</taxon>
        <taxon>Magnoliopsida</taxon>
        <taxon>eudicotyledons</taxon>
        <taxon>Gunneridae</taxon>
        <taxon>Pentapetalae</taxon>
        <taxon>asterids</taxon>
        <taxon>lamiids</taxon>
        <taxon>Solanales</taxon>
        <taxon>Convolvulaceae</taxon>
        <taxon>Cuscuteae</taxon>
        <taxon>Cuscuta</taxon>
        <taxon>Cuscuta subgen. Cuscuta</taxon>
    </lineage>
</organism>
<dbReference type="OrthoDB" id="1430376at2759"/>
<dbReference type="Pfam" id="PF04043">
    <property type="entry name" value="PMEI"/>
    <property type="match status" value="1"/>
</dbReference>
<evidence type="ECO:0000256" key="5">
    <source>
        <dbReference type="ARBA" id="ARBA00023157"/>
    </source>
</evidence>
<keyword evidence="10" id="KW-1185">Reference proteome</keyword>
<sequence length="196" mass="20691">MNTARLLLLPAAAVAVFLLCISGTAATAAASNFIQTSCRATTYPDVCVASLAQYGPTIKTSPQQLAQTALSVCLNRANSTKAFVNNLCKSSGKSSAYGPLKDCLDQISDSMDRISKSVKELKNMGRVQSPNFMFHVGNAQTWVSAALTDQNTCIDGFAGRALNGSIKASIKAQVTNLAQVTSNALALINKFVSKYN</sequence>
<comment type="subcellular location">
    <subcellularLocation>
        <location evidence="1">Secreted</location>
        <location evidence="1">Extracellular space</location>
        <location evidence="1">Apoplast</location>
    </subcellularLocation>
</comment>
<dbReference type="InterPro" id="IPR051955">
    <property type="entry name" value="PME_Inhibitor"/>
</dbReference>
<evidence type="ECO:0000256" key="7">
    <source>
        <dbReference type="SAM" id="SignalP"/>
    </source>
</evidence>
<dbReference type="GO" id="GO:0048046">
    <property type="term" value="C:apoplast"/>
    <property type="evidence" value="ECO:0007669"/>
    <property type="project" value="UniProtKB-SubCell"/>
</dbReference>
<name>A0A9P1EEB5_CUSEU</name>
<dbReference type="SMART" id="SM00856">
    <property type="entry name" value="PMEI"/>
    <property type="match status" value="1"/>
</dbReference>
<dbReference type="SUPFAM" id="SSF101148">
    <property type="entry name" value="Plant invertase/pectin methylesterase inhibitor"/>
    <property type="match status" value="1"/>
</dbReference>
<dbReference type="CDD" id="cd15798">
    <property type="entry name" value="PMEI-like_3"/>
    <property type="match status" value="1"/>
</dbReference>
<evidence type="ECO:0000259" key="8">
    <source>
        <dbReference type="SMART" id="SM00856"/>
    </source>
</evidence>
<evidence type="ECO:0000256" key="4">
    <source>
        <dbReference type="ARBA" id="ARBA00022729"/>
    </source>
</evidence>
<dbReference type="PANTHER" id="PTHR31080">
    <property type="entry name" value="PECTINESTERASE INHIBITOR-LIKE"/>
    <property type="match status" value="1"/>
</dbReference>
<keyword evidence="5" id="KW-1015">Disulfide bond</keyword>
<reference evidence="9" key="1">
    <citation type="submission" date="2022-07" db="EMBL/GenBank/DDBJ databases">
        <authorList>
            <person name="Macas J."/>
            <person name="Novak P."/>
            <person name="Neumann P."/>
        </authorList>
    </citation>
    <scope>NUCLEOTIDE SEQUENCE</scope>
</reference>
<dbReference type="GO" id="GO:0004857">
    <property type="term" value="F:enzyme inhibitor activity"/>
    <property type="evidence" value="ECO:0007669"/>
    <property type="project" value="InterPro"/>
</dbReference>